<dbReference type="AlphaFoldDB" id="A0A0M8NZZ6"/>
<dbReference type="CDD" id="cd00067">
    <property type="entry name" value="GAL4"/>
    <property type="match status" value="1"/>
</dbReference>
<accession>A0A0M8NZZ6</accession>
<gene>
    <name evidence="8" type="ORF">ACN38_g8427</name>
</gene>
<dbReference type="PANTHER" id="PTHR37534">
    <property type="entry name" value="TRANSCRIPTIONAL ACTIVATOR PROTEIN UGA3"/>
    <property type="match status" value="1"/>
</dbReference>
<dbReference type="EMBL" id="LHQQ01000154">
    <property type="protein sequence ID" value="KOS40717.1"/>
    <property type="molecule type" value="Genomic_DNA"/>
</dbReference>
<dbReference type="GO" id="GO:0000976">
    <property type="term" value="F:transcription cis-regulatory region binding"/>
    <property type="evidence" value="ECO:0007669"/>
    <property type="project" value="TreeGrafter"/>
</dbReference>
<evidence type="ECO:0000256" key="3">
    <source>
        <dbReference type="ARBA" id="ARBA00023125"/>
    </source>
</evidence>
<dbReference type="GO" id="GO:0005634">
    <property type="term" value="C:nucleus"/>
    <property type="evidence" value="ECO:0007669"/>
    <property type="project" value="UniProtKB-SubCell"/>
</dbReference>
<dbReference type="Pfam" id="PF11951">
    <property type="entry name" value="Fungal_trans_2"/>
    <property type="match status" value="1"/>
</dbReference>
<sequence>MPRQQCKGCIPCKMRRKKCDERKPTCVACARNVLICAWESESPTSKPYNSGRKGLTTKSQRQVLHQPAPKSMVPDMALFAAPNAIHPQLSHPKTNFLYSFFYARAAQTLSIKDGKGNPFVHILMPMAATSDIVFQAMLAFSGVIYGQQHSDALATTTWEHYAQAIRSLKHKLTLYVDDQVNRGTELVATVLLLLSLEVSNADSDGNAFRHLRACRELVSGTLAHCQNPQLLGFLAEFYLYTLSLLPTSLVEHSDPIEEDIDFAFQILLDNSVPATGVLCGCAPEMFRTISKATVVSRRLYDEFTDEAGPSVECLQERLGLYDYVQSWMPERADEENAMIARVYQTALLVLLLQADSETSDNTMMNELLTNLISLLRMIPVESNTTTVLAWPLATVAPCVKSSTDQAFILQYLGAVVHKYRFGNHRQTEQLLQLIWSRRDLQERGPYCIPRAMEAQGCRFLLC</sequence>
<evidence type="ECO:0000256" key="6">
    <source>
        <dbReference type="SAM" id="MobiDB-lite"/>
    </source>
</evidence>
<dbReference type="STRING" id="229535.A0A0M8NZZ6"/>
<comment type="caution">
    <text evidence="8">The sequence shown here is derived from an EMBL/GenBank/DDBJ whole genome shotgun (WGS) entry which is preliminary data.</text>
</comment>
<evidence type="ECO:0000313" key="9">
    <source>
        <dbReference type="Proteomes" id="UP000037696"/>
    </source>
</evidence>
<evidence type="ECO:0000313" key="8">
    <source>
        <dbReference type="EMBL" id="KOS40717.1"/>
    </source>
</evidence>
<dbReference type="PANTHER" id="PTHR37534:SF43">
    <property type="entry name" value="FINGER DOMAIN PROTEIN, PUTATIVE (AFU_ORTHOLOGUE AFUA_1G01850)-RELATED"/>
    <property type="match status" value="1"/>
</dbReference>
<proteinExistence type="predicted"/>
<keyword evidence="3" id="KW-0238">DNA-binding</keyword>
<evidence type="ECO:0000256" key="4">
    <source>
        <dbReference type="ARBA" id="ARBA00023163"/>
    </source>
</evidence>
<dbReference type="GO" id="GO:0000981">
    <property type="term" value="F:DNA-binding transcription factor activity, RNA polymerase II-specific"/>
    <property type="evidence" value="ECO:0007669"/>
    <property type="project" value="InterPro"/>
</dbReference>
<evidence type="ECO:0000256" key="1">
    <source>
        <dbReference type="ARBA" id="ARBA00004123"/>
    </source>
</evidence>
<organism evidence="8 9">
    <name type="scientific">Penicillium nordicum</name>
    <dbReference type="NCBI Taxonomy" id="229535"/>
    <lineage>
        <taxon>Eukaryota</taxon>
        <taxon>Fungi</taxon>
        <taxon>Dikarya</taxon>
        <taxon>Ascomycota</taxon>
        <taxon>Pezizomycotina</taxon>
        <taxon>Eurotiomycetes</taxon>
        <taxon>Eurotiomycetidae</taxon>
        <taxon>Eurotiales</taxon>
        <taxon>Aspergillaceae</taxon>
        <taxon>Penicillium</taxon>
    </lineage>
</organism>
<evidence type="ECO:0000256" key="5">
    <source>
        <dbReference type="ARBA" id="ARBA00023242"/>
    </source>
</evidence>
<keyword evidence="4" id="KW-0804">Transcription</keyword>
<comment type="subcellular location">
    <subcellularLocation>
        <location evidence="1">Nucleus</location>
    </subcellularLocation>
</comment>
<dbReference type="Proteomes" id="UP000037696">
    <property type="component" value="Unassembled WGS sequence"/>
</dbReference>
<keyword evidence="5" id="KW-0539">Nucleus</keyword>
<dbReference type="SUPFAM" id="SSF57701">
    <property type="entry name" value="Zn2/Cys6 DNA-binding domain"/>
    <property type="match status" value="1"/>
</dbReference>
<dbReference type="PROSITE" id="PS00463">
    <property type="entry name" value="ZN2_CY6_FUNGAL_1"/>
    <property type="match status" value="1"/>
</dbReference>
<dbReference type="PROSITE" id="PS50048">
    <property type="entry name" value="ZN2_CY6_FUNGAL_2"/>
    <property type="match status" value="1"/>
</dbReference>
<feature type="domain" description="Zn(2)-C6 fungal-type" evidence="7">
    <location>
        <begin position="8"/>
        <end position="38"/>
    </location>
</feature>
<protein>
    <recommendedName>
        <fullName evidence="7">Zn(2)-C6 fungal-type domain-containing protein</fullName>
    </recommendedName>
</protein>
<dbReference type="Gene3D" id="4.10.240.10">
    <property type="entry name" value="Zn(2)-C6 fungal-type DNA-binding domain"/>
    <property type="match status" value="1"/>
</dbReference>
<reference evidence="8 9" key="1">
    <citation type="submission" date="2015-08" db="EMBL/GenBank/DDBJ databases">
        <title>Genome sequencing of Penicillium nordicum.</title>
        <authorList>
            <person name="Nguyen H.D."/>
            <person name="Seifert K.A."/>
        </authorList>
    </citation>
    <scope>NUCLEOTIDE SEQUENCE [LARGE SCALE GENOMIC DNA]</scope>
    <source>
        <strain evidence="8 9">DAOMC 185683</strain>
    </source>
</reference>
<name>A0A0M8NZZ6_9EURO</name>
<dbReference type="InterPro" id="IPR001138">
    <property type="entry name" value="Zn2Cys6_DnaBD"/>
</dbReference>
<dbReference type="Pfam" id="PF00172">
    <property type="entry name" value="Zn_clus"/>
    <property type="match status" value="1"/>
</dbReference>
<dbReference type="GO" id="GO:0045944">
    <property type="term" value="P:positive regulation of transcription by RNA polymerase II"/>
    <property type="evidence" value="ECO:0007669"/>
    <property type="project" value="TreeGrafter"/>
</dbReference>
<keyword evidence="9" id="KW-1185">Reference proteome</keyword>
<feature type="region of interest" description="Disordered" evidence="6">
    <location>
        <begin position="41"/>
        <end position="60"/>
    </location>
</feature>
<dbReference type="InterPro" id="IPR036864">
    <property type="entry name" value="Zn2-C6_fun-type_DNA-bd_sf"/>
</dbReference>
<dbReference type="InterPro" id="IPR021858">
    <property type="entry name" value="Fun_TF"/>
</dbReference>
<evidence type="ECO:0000256" key="2">
    <source>
        <dbReference type="ARBA" id="ARBA00023015"/>
    </source>
</evidence>
<dbReference type="GO" id="GO:0008270">
    <property type="term" value="F:zinc ion binding"/>
    <property type="evidence" value="ECO:0007669"/>
    <property type="project" value="InterPro"/>
</dbReference>
<keyword evidence="2" id="KW-0805">Transcription regulation</keyword>
<evidence type="ECO:0000259" key="7">
    <source>
        <dbReference type="PROSITE" id="PS50048"/>
    </source>
</evidence>
<dbReference type="OrthoDB" id="187139at2759"/>